<feature type="binding site" evidence="2">
    <location>
        <position position="105"/>
    </location>
    <ligand>
        <name>Mn(2+)</name>
        <dbReference type="ChEBI" id="CHEBI:29035"/>
        <label>2</label>
    </ligand>
</feature>
<dbReference type="Gene3D" id="3.30.70.360">
    <property type="match status" value="1"/>
</dbReference>
<name>A0A9D1QEV7_9BACT</name>
<dbReference type="InterPro" id="IPR017439">
    <property type="entry name" value="Amidohydrolase"/>
</dbReference>
<keyword evidence="2" id="KW-0479">Metal-binding</keyword>
<evidence type="ECO:0000313" key="5">
    <source>
        <dbReference type="Proteomes" id="UP000823926"/>
    </source>
</evidence>
<dbReference type="SUPFAM" id="SSF55031">
    <property type="entry name" value="Bacterial exopeptidase dimerisation domain"/>
    <property type="match status" value="1"/>
</dbReference>
<reference evidence="4" key="2">
    <citation type="submission" date="2021-04" db="EMBL/GenBank/DDBJ databases">
        <authorList>
            <person name="Gilroy R."/>
        </authorList>
    </citation>
    <scope>NUCLEOTIDE SEQUENCE</scope>
    <source>
        <strain evidence="4">ChiBcec15-1070</strain>
    </source>
</reference>
<keyword evidence="2" id="KW-0464">Manganese</keyword>
<dbReference type="Gene3D" id="3.40.630.10">
    <property type="entry name" value="Zn peptidases"/>
    <property type="match status" value="1"/>
</dbReference>
<dbReference type="EMBL" id="DXHL01000026">
    <property type="protein sequence ID" value="HIW10950.1"/>
    <property type="molecule type" value="Genomic_DNA"/>
</dbReference>
<feature type="binding site" evidence="2">
    <location>
        <position position="166"/>
    </location>
    <ligand>
        <name>Mn(2+)</name>
        <dbReference type="ChEBI" id="CHEBI:29035"/>
        <label>2</label>
    </ligand>
</feature>
<dbReference type="Pfam" id="PF07687">
    <property type="entry name" value="M20_dimer"/>
    <property type="match status" value="1"/>
</dbReference>
<reference evidence="4" key="1">
    <citation type="journal article" date="2021" name="PeerJ">
        <title>Extensive microbial diversity within the chicken gut microbiome revealed by metagenomics and culture.</title>
        <authorList>
            <person name="Gilroy R."/>
            <person name="Ravi A."/>
            <person name="Getino M."/>
            <person name="Pursley I."/>
            <person name="Horton D.L."/>
            <person name="Alikhan N.F."/>
            <person name="Baker D."/>
            <person name="Gharbi K."/>
            <person name="Hall N."/>
            <person name="Watson M."/>
            <person name="Adriaenssens E.M."/>
            <person name="Foster-Nyarko E."/>
            <person name="Jarju S."/>
            <person name="Secka A."/>
            <person name="Antonio M."/>
            <person name="Oren A."/>
            <person name="Chaudhuri R.R."/>
            <person name="La Ragione R."/>
            <person name="Hildebrand F."/>
            <person name="Pallen M.J."/>
        </authorList>
    </citation>
    <scope>NUCLEOTIDE SEQUENCE</scope>
    <source>
        <strain evidence="4">ChiBcec15-1070</strain>
    </source>
</reference>
<protein>
    <submittedName>
        <fullName evidence="4">Amidohydrolase</fullName>
    </submittedName>
</protein>
<dbReference type="PIRSF" id="PIRSF005962">
    <property type="entry name" value="Pept_M20D_amidohydro"/>
    <property type="match status" value="1"/>
</dbReference>
<comment type="cofactor">
    <cofactor evidence="2">
        <name>Mn(2+)</name>
        <dbReference type="ChEBI" id="CHEBI:29035"/>
    </cofactor>
    <text evidence="2">The Mn(2+) ion enhances activity.</text>
</comment>
<dbReference type="Proteomes" id="UP000823926">
    <property type="component" value="Unassembled WGS sequence"/>
</dbReference>
<dbReference type="NCBIfam" id="TIGR01891">
    <property type="entry name" value="amidohydrolases"/>
    <property type="match status" value="1"/>
</dbReference>
<dbReference type="SUPFAM" id="SSF53187">
    <property type="entry name" value="Zn-dependent exopeptidases"/>
    <property type="match status" value="1"/>
</dbReference>
<evidence type="ECO:0000259" key="3">
    <source>
        <dbReference type="Pfam" id="PF07687"/>
    </source>
</evidence>
<feature type="binding site" evidence="2">
    <location>
        <position position="103"/>
    </location>
    <ligand>
        <name>Mn(2+)</name>
        <dbReference type="ChEBI" id="CHEBI:29035"/>
        <label>2</label>
    </ligand>
</feature>
<dbReference type="InterPro" id="IPR036264">
    <property type="entry name" value="Bact_exopeptidase_dim_dom"/>
</dbReference>
<dbReference type="GO" id="GO:0050118">
    <property type="term" value="F:N-acetyldiaminopimelate deacetylase activity"/>
    <property type="evidence" value="ECO:0007669"/>
    <property type="project" value="UniProtKB-ARBA"/>
</dbReference>
<feature type="domain" description="Peptidase M20 dimerisation" evidence="3">
    <location>
        <begin position="190"/>
        <end position="286"/>
    </location>
</feature>
<dbReference type="CDD" id="cd03886">
    <property type="entry name" value="M20_Acy1"/>
    <property type="match status" value="1"/>
</dbReference>
<dbReference type="InterPro" id="IPR011650">
    <property type="entry name" value="Peptidase_M20_dimer"/>
</dbReference>
<sequence>MEQNLFAAAQRLAPEVTEWRRRIHHEAELSFEEHQTSQFIKSVLDAHGIPWQAVAKTGVLARIDGRMADPQHPVVLRADMDALPIHEASGLPFACTTGAMHACGHDLHTAALLGALVLLQERRETFDGTILGLFQPGEELWPGGASIILKEGVFDGMEPRAFVGGHVSPELKVGQIGVRSGTFMASTDEIHITVHGKGGHGALPHLLKDPVLATSAMIVAMQQIVSRNNYAFTPSVLSFGRVIADGATNVIPDKVEVEGTFRTMDEEWRTEAHRRIREVAEHTAAAYGCTADVNLLVGYPCVQNNEHLAAVARQVIDCTFGSETLTEIPRRMTAEDFGSYSVRYPSLFFRWGVESSVPLHNAAFVANEGAIPYGVAMLAAMGLRLVGRAE</sequence>
<dbReference type="GO" id="GO:0046872">
    <property type="term" value="F:metal ion binding"/>
    <property type="evidence" value="ECO:0007669"/>
    <property type="project" value="UniProtKB-KW"/>
</dbReference>
<feature type="binding site" evidence="2">
    <location>
        <position position="360"/>
    </location>
    <ligand>
        <name>Mn(2+)</name>
        <dbReference type="ChEBI" id="CHEBI:29035"/>
        <label>2</label>
    </ligand>
</feature>
<evidence type="ECO:0000313" key="4">
    <source>
        <dbReference type="EMBL" id="HIW10950.1"/>
    </source>
</evidence>
<gene>
    <name evidence="4" type="ORF">H9888_05540</name>
</gene>
<dbReference type="Pfam" id="PF01546">
    <property type="entry name" value="Peptidase_M20"/>
    <property type="match status" value="1"/>
</dbReference>
<evidence type="ECO:0000256" key="1">
    <source>
        <dbReference type="ARBA" id="ARBA00022801"/>
    </source>
</evidence>
<keyword evidence="1" id="KW-0378">Hydrolase</keyword>
<feature type="binding site" evidence="2">
    <location>
        <position position="139"/>
    </location>
    <ligand>
        <name>Mn(2+)</name>
        <dbReference type="ChEBI" id="CHEBI:29035"/>
        <label>2</label>
    </ligand>
</feature>
<dbReference type="AlphaFoldDB" id="A0A9D1QEV7"/>
<comment type="caution">
    <text evidence="4">The sequence shown here is derived from an EMBL/GenBank/DDBJ whole genome shotgun (WGS) entry which is preliminary data.</text>
</comment>
<dbReference type="PANTHER" id="PTHR11014">
    <property type="entry name" value="PEPTIDASE M20 FAMILY MEMBER"/>
    <property type="match status" value="1"/>
</dbReference>
<dbReference type="InterPro" id="IPR002933">
    <property type="entry name" value="Peptidase_M20"/>
</dbReference>
<dbReference type="GO" id="GO:0019877">
    <property type="term" value="P:diaminopimelate biosynthetic process"/>
    <property type="evidence" value="ECO:0007669"/>
    <property type="project" value="UniProtKB-ARBA"/>
</dbReference>
<evidence type="ECO:0000256" key="2">
    <source>
        <dbReference type="PIRSR" id="PIRSR005962-1"/>
    </source>
</evidence>
<organism evidence="4 5">
    <name type="scientific">Candidatus Rikenella faecigallinarum</name>
    <dbReference type="NCBI Taxonomy" id="2838745"/>
    <lineage>
        <taxon>Bacteria</taxon>
        <taxon>Pseudomonadati</taxon>
        <taxon>Bacteroidota</taxon>
        <taxon>Bacteroidia</taxon>
        <taxon>Bacteroidales</taxon>
        <taxon>Rikenellaceae</taxon>
        <taxon>Rikenella</taxon>
    </lineage>
</organism>
<accession>A0A9D1QEV7</accession>
<dbReference type="PANTHER" id="PTHR11014:SF63">
    <property type="entry name" value="METALLOPEPTIDASE, PUTATIVE (AFU_ORTHOLOGUE AFUA_6G09600)-RELATED"/>
    <property type="match status" value="1"/>
</dbReference>
<proteinExistence type="predicted"/>
<dbReference type="FunFam" id="3.30.70.360:FF:000001">
    <property type="entry name" value="N-acetyldiaminopimelate deacetylase"/>
    <property type="match status" value="1"/>
</dbReference>